<dbReference type="Pfam" id="PF04307">
    <property type="entry name" value="YdjM"/>
    <property type="match status" value="1"/>
</dbReference>
<evidence type="ECO:0000256" key="1">
    <source>
        <dbReference type="SAM" id="Phobius"/>
    </source>
</evidence>
<reference evidence="2" key="1">
    <citation type="submission" date="2020-05" db="EMBL/GenBank/DDBJ databases">
        <authorList>
            <person name="Chiriac C."/>
            <person name="Salcher M."/>
            <person name="Ghai R."/>
            <person name="Kavagutti S V."/>
        </authorList>
    </citation>
    <scope>NUCLEOTIDE SEQUENCE</scope>
</reference>
<keyword evidence="1" id="KW-0812">Transmembrane</keyword>
<organism evidence="2">
    <name type="scientific">freshwater metagenome</name>
    <dbReference type="NCBI Taxonomy" id="449393"/>
    <lineage>
        <taxon>unclassified sequences</taxon>
        <taxon>metagenomes</taxon>
        <taxon>ecological metagenomes</taxon>
    </lineage>
</organism>
<keyword evidence="1" id="KW-0472">Membrane</keyword>
<accession>A0A6J7HRM9</accession>
<dbReference type="EMBL" id="CAFBMK010000093">
    <property type="protein sequence ID" value="CAB4918299.1"/>
    <property type="molecule type" value="Genomic_DNA"/>
</dbReference>
<dbReference type="InterPro" id="IPR007404">
    <property type="entry name" value="YdjM-like"/>
</dbReference>
<evidence type="ECO:0000313" key="2">
    <source>
        <dbReference type="EMBL" id="CAB4918299.1"/>
    </source>
</evidence>
<feature type="transmembrane region" description="Helical" evidence="1">
    <location>
        <begin position="64"/>
        <end position="83"/>
    </location>
</feature>
<name>A0A6J7HRM9_9ZZZZ</name>
<feature type="transmembrane region" description="Helical" evidence="1">
    <location>
        <begin position="205"/>
        <end position="223"/>
    </location>
</feature>
<dbReference type="PROSITE" id="PS51257">
    <property type="entry name" value="PROKAR_LIPOPROTEIN"/>
    <property type="match status" value="1"/>
</dbReference>
<sequence length="225" mass="23039">MRSTTHSLAGGAAAGAAALACLPHSPLAAAGAITFGTVVAGELPDLDVAGSRLSRGSRARHARGLMRTPLLLLAIPAVLLGLLTRLLLKPLGRLGAHRGATHTLVGLVVFTIMIPPAYFGCALGLLHVLPALHPAAHEPATDLARSLAGHAPSVLAVLSLSTLAGVGSHLALDWLTPSGIPAAAPFSTRRYHAPLTVRTGSMAELPITALMLLLWAIVVLNALER</sequence>
<keyword evidence="1" id="KW-1133">Transmembrane helix</keyword>
<protein>
    <submittedName>
        <fullName evidence="2">Unannotated protein</fullName>
    </submittedName>
</protein>
<feature type="transmembrane region" description="Helical" evidence="1">
    <location>
        <begin position="104"/>
        <end position="129"/>
    </location>
</feature>
<proteinExistence type="predicted"/>
<dbReference type="AlphaFoldDB" id="A0A6J7HRM9"/>
<gene>
    <name evidence="2" type="ORF">UFOPK3564_01694</name>
</gene>